<dbReference type="GO" id="GO:0005759">
    <property type="term" value="C:mitochondrial matrix"/>
    <property type="evidence" value="ECO:0007669"/>
    <property type="project" value="TreeGrafter"/>
</dbReference>
<dbReference type="GO" id="GO:0003887">
    <property type="term" value="F:DNA-directed DNA polymerase activity"/>
    <property type="evidence" value="ECO:0007669"/>
    <property type="project" value="UniProtKB-KW"/>
</dbReference>
<comment type="caution">
    <text evidence="9">The sequence shown here is derived from an EMBL/GenBank/DDBJ whole genome shotgun (WGS) entry which is preliminary data.</text>
</comment>
<dbReference type="EMBL" id="MU826362">
    <property type="protein sequence ID" value="KAJ7378806.1"/>
    <property type="molecule type" value="Genomic_DNA"/>
</dbReference>
<organism evidence="9 10">
    <name type="scientific">Desmophyllum pertusum</name>
    <dbReference type="NCBI Taxonomy" id="174260"/>
    <lineage>
        <taxon>Eukaryota</taxon>
        <taxon>Metazoa</taxon>
        <taxon>Cnidaria</taxon>
        <taxon>Anthozoa</taxon>
        <taxon>Hexacorallia</taxon>
        <taxon>Scleractinia</taxon>
        <taxon>Caryophylliina</taxon>
        <taxon>Caryophylliidae</taxon>
        <taxon>Desmophyllum</taxon>
    </lineage>
</organism>
<dbReference type="GO" id="GO:0042276">
    <property type="term" value="P:error-prone translesion synthesis"/>
    <property type="evidence" value="ECO:0007669"/>
    <property type="project" value="InterPro"/>
</dbReference>
<dbReference type="GO" id="GO:0009411">
    <property type="term" value="P:response to UV"/>
    <property type="evidence" value="ECO:0007669"/>
    <property type="project" value="TreeGrafter"/>
</dbReference>
<dbReference type="GO" id="GO:0006264">
    <property type="term" value="P:mitochondrial DNA replication"/>
    <property type="evidence" value="ECO:0007669"/>
    <property type="project" value="TreeGrafter"/>
</dbReference>
<sequence>MAESDVKIRQFYGDISKRTDKSWEQKKIKLERSAGEFRRNPLLHTRHVRIDDPVPRFETFPRQQMAFDYLKTCQQDVHVFAREKDCHGKRVYIVATLPQFWYKYTGECSSEDRNYYELIPEGAACRLYFDLEFKTELNPEKDGTKMIDIFIKYVCYYLKDMYDLTCNRKDIIDLDSSTTSKFSRHLIFHLPGAVFKDNIHAGNFVRHICTLLERKLGFGSEMFKNKDVTLPACDTNNPHPTIQGELLAENNVLVDDASLPGDVESNAEREDGSFASVNLQELKELVIKDGKGGLGTFCDQGVYTKNRNFRIFKSTKVGKNSHLLVSSQNTFKPSFKDRKGSFSKDAEYLLFLDSLVSNVSMQVGGKDVKVLTCDSCVKSSKRSSQTEAQDSGSPTSSQCGYEHSPYPEIDNFISRVINKGGVQGEIRRWVFFPQGKLLTYDILKNRWCENIGRPHKSNHIMIVADLRLGVYYQKCYDPDCKSIDYRSPEKPIPEEINPLSSAQFGEVVFASDDCDDEELCKLAAEWEDLECDPNNSETQQVLQTAHSSNGVGTSRGEGVITQGGINWDDDWDDDALLEVRVPHDSHINERVSPSTKTTQTLHKKTSEALQENEQNTRESLESLDDDMFNGRTLNVAEPIAATRFFYSEVSGHLESHPNGKDEMTTCQSCRGLSRDTCSCGNNKLVCTSDEDVL</sequence>
<dbReference type="PANTHER" id="PTHR31399">
    <property type="entry name" value="DNA-DIRECTED PRIMASE / POLYMERASE PROTEIN"/>
    <property type="match status" value="1"/>
</dbReference>
<dbReference type="InterPro" id="IPR044917">
    <property type="entry name" value="PRIMPOL"/>
</dbReference>
<comment type="catalytic activity">
    <reaction evidence="5">
        <text>ssDNA + n NTP = ssDNA/pppN(pN)n-1 hybrid + (n-1) diphosphate.</text>
        <dbReference type="EC" id="2.7.7.102"/>
    </reaction>
</comment>
<evidence type="ECO:0000256" key="2">
    <source>
        <dbReference type="ARBA" id="ARBA00012417"/>
    </source>
</evidence>
<evidence type="ECO:0000256" key="1">
    <source>
        <dbReference type="ARBA" id="ARBA00009762"/>
    </source>
</evidence>
<evidence type="ECO:0000256" key="5">
    <source>
        <dbReference type="ARBA" id="ARBA00044677"/>
    </source>
</evidence>
<dbReference type="Proteomes" id="UP001163046">
    <property type="component" value="Unassembled WGS sequence"/>
</dbReference>
<comment type="catalytic activity">
    <reaction evidence="7">
        <text>DNA(n) + a 2'-deoxyribonucleoside 5'-triphosphate = DNA(n+1) + diphosphate</text>
        <dbReference type="Rhea" id="RHEA:22508"/>
        <dbReference type="Rhea" id="RHEA-COMP:17339"/>
        <dbReference type="Rhea" id="RHEA-COMP:17340"/>
        <dbReference type="ChEBI" id="CHEBI:33019"/>
        <dbReference type="ChEBI" id="CHEBI:61560"/>
        <dbReference type="ChEBI" id="CHEBI:173112"/>
        <dbReference type="EC" id="2.7.7.7"/>
    </reaction>
    <physiologicalReaction direction="left-to-right" evidence="7">
        <dbReference type="Rhea" id="RHEA:22509"/>
    </physiologicalReaction>
</comment>
<dbReference type="PANTHER" id="PTHR31399:SF0">
    <property type="entry name" value="DNA-DIRECTED PRIMASE_POLYMERASE PROTEIN"/>
    <property type="match status" value="1"/>
</dbReference>
<keyword evidence="3" id="KW-0808">Transferase</keyword>
<name>A0A9X0CX47_9CNID</name>
<gene>
    <name evidence="9" type="ORF">OS493_020404</name>
</gene>
<dbReference type="Pfam" id="PF03121">
    <property type="entry name" value="Herpes_UL52"/>
    <property type="match status" value="1"/>
</dbReference>
<evidence type="ECO:0000313" key="9">
    <source>
        <dbReference type="EMBL" id="KAJ7378806.1"/>
    </source>
</evidence>
<feature type="region of interest" description="Disordered" evidence="8">
    <location>
        <begin position="588"/>
        <end position="618"/>
    </location>
</feature>
<dbReference type="GO" id="GO:0005634">
    <property type="term" value="C:nucleus"/>
    <property type="evidence" value="ECO:0007669"/>
    <property type="project" value="TreeGrafter"/>
</dbReference>
<evidence type="ECO:0000313" key="10">
    <source>
        <dbReference type="Proteomes" id="UP001163046"/>
    </source>
</evidence>
<dbReference type="EC" id="2.7.7.7" evidence="2"/>
<dbReference type="OrthoDB" id="5988181at2759"/>
<evidence type="ECO:0000256" key="6">
    <source>
        <dbReference type="ARBA" id="ARBA00044768"/>
    </source>
</evidence>
<reference evidence="9" key="1">
    <citation type="submission" date="2023-01" db="EMBL/GenBank/DDBJ databases">
        <title>Genome assembly of the deep-sea coral Lophelia pertusa.</title>
        <authorList>
            <person name="Herrera S."/>
            <person name="Cordes E."/>
        </authorList>
    </citation>
    <scope>NUCLEOTIDE SEQUENCE</scope>
    <source>
        <strain evidence="9">USNM1676648</strain>
        <tissue evidence="9">Polyp</tissue>
    </source>
</reference>
<evidence type="ECO:0000256" key="8">
    <source>
        <dbReference type="SAM" id="MobiDB-lite"/>
    </source>
</evidence>
<protein>
    <recommendedName>
        <fullName evidence="4">DNA-directed primase/polymerase protein</fullName>
        <ecNumber evidence="6">2.7.7.102</ecNumber>
        <ecNumber evidence="2">2.7.7.7</ecNumber>
    </recommendedName>
</protein>
<proteinExistence type="inferred from homology"/>
<evidence type="ECO:0000256" key="4">
    <source>
        <dbReference type="ARBA" id="ARBA00026139"/>
    </source>
</evidence>
<keyword evidence="3" id="KW-0239">DNA-directed DNA polymerase</keyword>
<dbReference type="EC" id="2.7.7.102" evidence="6"/>
<accession>A0A9X0CX47</accession>
<evidence type="ECO:0000256" key="7">
    <source>
        <dbReference type="ARBA" id="ARBA00047303"/>
    </source>
</evidence>
<comment type="similarity">
    <text evidence="1">Belongs to the eukaryotic-type primase small subunit family.</text>
</comment>
<feature type="compositionally biased region" description="Polar residues" evidence="8">
    <location>
        <begin position="591"/>
        <end position="600"/>
    </location>
</feature>
<keyword evidence="3" id="KW-0548">Nucleotidyltransferase</keyword>
<keyword evidence="10" id="KW-1185">Reference proteome</keyword>
<evidence type="ECO:0000256" key="3">
    <source>
        <dbReference type="ARBA" id="ARBA00022932"/>
    </source>
</evidence>
<dbReference type="AlphaFoldDB" id="A0A9X0CX47"/>
<dbReference type="GO" id="GO:0031297">
    <property type="term" value="P:replication fork processing"/>
    <property type="evidence" value="ECO:0007669"/>
    <property type="project" value="TreeGrafter"/>
</dbReference>
<dbReference type="GO" id="GO:0003682">
    <property type="term" value="F:chromatin binding"/>
    <property type="evidence" value="ECO:0007669"/>
    <property type="project" value="TreeGrafter"/>
</dbReference>